<accession>A0A1F6BHN9</accession>
<comment type="caution">
    <text evidence="1">The sequence shown here is derived from an EMBL/GenBank/DDBJ whole genome shotgun (WGS) entry which is preliminary data.</text>
</comment>
<dbReference type="Proteomes" id="UP000176228">
    <property type="component" value="Unassembled WGS sequence"/>
</dbReference>
<proteinExistence type="predicted"/>
<evidence type="ECO:0000313" key="2">
    <source>
        <dbReference type="Proteomes" id="UP000176228"/>
    </source>
</evidence>
<reference evidence="1 2" key="1">
    <citation type="journal article" date="2016" name="Nat. Commun.">
        <title>Thousands of microbial genomes shed light on interconnected biogeochemical processes in an aquifer system.</title>
        <authorList>
            <person name="Anantharaman K."/>
            <person name="Brown C.T."/>
            <person name="Hug L.A."/>
            <person name="Sharon I."/>
            <person name="Castelle C.J."/>
            <person name="Probst A.J."/>
            <person name="Thomas B.C."/>
            <person name="Singh A."/>
            <person name="Wilkins M.J."/>
            <person name="Karaoz U."/>
            <person name="Brodie E.L."/>
            <person name="Williams K.H."/>
            <person name="Hubbard S.S."/>
            <person name="Banfield J.F."/>
        </authorList>
    </citation>
    <scope>NUCLEOTIDE SEQUENCE [LARGE SCALE GENOMIC DNA]</scope>
</reference>
<organism evidence="1 2">
    <name type="scientific">Candidatus Gottesmanbacteria bacterium RIFCSPLOWO2_01_FULL_42_22</name>
    <dbReference type="NCBI Taxonomy" id="1798391"/>
    <lineage>
        <taxon>Bacteria</taxon>
        <taxon>Candidatus Gottesmaniibacteriota</taxon>
    </lineage>
</organism>
<dbReference type="STRING" id="1798391.A2968_07130"/>
<dbReference type="EMBL" id="MFJU01000017">
    <property type="protein sequence ID" value="OGG36302.1"/>
    <property type="molecule type" value="Genomic_DNA"/>
</dbReference>
<sequence>MPNLSNISHREKFLKIYADLPIGVRSEIIATLPETGPLTWNSAYVEVSQNTPLAEKILRELSEMEII</sequence>
<gene>
    <name evidence="1" type="ORF">A2968_07130</name>
</gene>
<dbReference type="AlphaFoldDB" id="A0A1F6BHN9"/>
<protein>
    <submittedName>
        <fullName evidence="1">Uncharacterized protein</fullName>
    </submittedName>
</protein>
<name>A0A1F6BHN9_9BACT</name>
<evidence type="ECO:0000313" key="1">
    <source>
        <dbReference type="EMBL" id="OGG36302.1"/>
    </source>
</evidence>